<proteinExistence type="predicted"/>
<evidence type="ECO:0000313" key="3">
    <source>
        <dbReference type="Proteomes" id="UP000825369"/>
    </source>
</evidence>
<feature type="compositionally biased region" description="Basic and acidic residues" evidence="1">
    <location>
        <begin position="45"/>
        <end position="56"/>
    </location>
</feature>
<keyword evidence="3" id="KW-1185">Reference proteome</keyword>
<feature type="compositionally biased region" description="Basic and acidic residues" evidence="1">
    <location>
        <begin position="21"/>
        <end position="37"/>
    </location>
</feature>
<name>A0ABX8TQZ0_9MOLU</name>
<accession>A0ABX8TQZ0</accession>
<gene>
    <name evidence="2" type="ORF">HGD80_02030</name>
</gene>
<reference evidence="2 3" key="1">
    <citation type="journal article" date="2021" name="Mol. Plant">
        <title>Genomic insights into the fast growth of paulownias and the formation of Paulownia witches' broom.</title>
        <authorList>
            <person name="Cao Y."/>
            <person name="Sun G."/>
            <person name="Zhai X."/>
            <person name="Xu P."/>
            <person name="Ma L."/>
            <person name="Deng M."/>
            <person name="Zhao Z."/>
            <person name="Yang H."/>
            <person name="Dong Y."/>
            <person name="Shang Z."/>
            <person name="Lv Y."/>
            <person name="Yan L."/>
            <person name="Liu H."/>
            <person name="Cao X."/>
            <person name="Li B."/>
            <person name="Wang Z."/>
            <person name="Zhao X."/>
            <person name="Yu H."/>
            <person name="Wang F."/>
            <person name="Ma W."/>
            <person name="Huang J."/>
            <person name="Fan G."/>
        </authorList>
    </citation>
    <scope>NUCLEOTIDE SEQUENCE [LARGE SCALE GENOMIC DNA]</scope>
    <source>
        <strain evidence="2 3">Zhengzhou</strain>
    </source>
</reference>
<organism evidence="2 3">
    <name type="scientific">Paulownia witches'-broom phytoplasma</name>
    <dbReference type="NCBI Taxonomy" id="39647"/>
    <lineage>
        <taxon>Bacteria</taxon>
        <taxon>Bacillati</taxon>
        <taxon>Mycoplasmatota</taxon>
        <taxon>Mollicutes</taxon>
        <taxon>Acholeplasmatales</taxon>
        <taxon>Acholeplasmataceae</taxon>
        <taxon>Candidatus Phytoplasma</taxon>
        <taxon>16SrI (Aster yellows group)</taxon>
    </lineage>
</organism>
<dbReference type="RefSeq" id="WP_219475459.1">
    <property type="nucleotide sequence ID" value="NZ_BSCX01000002.1"/>
</dbReference>
<sequence>MEQCLDKDQTKLQNVKDRYTKLQEKNTRTQEEEKEFNNLETTTRSSKEQDNTKETSEIIRLEKNLIALETN</sequence>
<feature type="region of interest" description="Disordered" evidence="1">
    <location>
        <begin position="21"/>
        <end position="56"/>
    </location>
</feature>
<dbReference type="EMBL" id="CP066882">
    <property type="protein sequence ID" value="QYC31332.1"/>
    <property type="molecule type" value="Genomic_DNA"/>
</dbReference>
<dbReference type="Proteomes" id="UP000825369">
    <property type="component" value="Chromosome"/>
</dbReference>
<evidence type="ECO:0000313" key="2">
    <source>
        <dbReference type="EMBL" id="QYC31332.1"/>
    </source>
</evidence>
<protein>
    <submittedName>
        <fullName evidence="2">Uncharacterized protein</fullName>
    </submittedName>
</protein>
<evidence type="ECO:0000256" key="1">
    <source>
        <dbReference type="SAM" id="MobiDB-lite"/>
    </source>
</evidence>